<dbReference type="InterPro" id="IPR043136">
    <property type="entry name" value="B30.2/SPRY_sf"/>
</dbReference>
<dbReference type="Pfam" id="PF13358">
    <property type="entry name" value="DDE_3"/>
    <property type="match status" value="1"/>
</dbReference>
<keyword evidence="5" id="KW-0391">Immunity</keyword>
<dbReference type="CDD" id="cd19835">
    <property type="entry name" value="Bbox2_TRIM65_C-IV"/>
    <property type="match status" value="1"/>
</dbReference>
<dbReference type="Gene3D" id="3.30.420.10">
    <property type="entry name" value="Ribonuclease H-like superfamily/Ribonuclease H"/>
    <property type="match status" value="1"/>
</dbReference>
<evidence type="ECO:0000259" key="11">
    <source>
        <dbReference type="PROSITE" id="PS50188"/>
    </source>
</evidence>
<dbReference type="PANTHER" id="PTHR25465:SF5">
    <property type="entry name" value="E3 UBIQUITIN_ISG15 LIGASE TRIM25-RELATED"/>
    <property type="match status" value="1"/>
</dbReference>
<dbReference type="AlphaFoldDB" id="A0AAE0V056"/>
<evidence type="ECO:0000256" key="8">
    <source>
        <dbReference type="SAM" id="MobiDB-lite"/>
    </source>
</evidence>
<dbReference type="SUPFAM" id="SSF57845">
    <property type="entry name" value="B-box zinc-binding domain"/>
    <property type="match status" value="1"/>
</dbReference>
<sequence>MAEVLKQAGTWQVSSEYKRHLSTTSNSQTPNATMAKTKELSKDTRNKIVDLHQAGKTESAIARALKMKCGWVFQHDNDPKHTARATKEWLRKKHFKVLEWPSQSPDLNPIENLWRELKIRVAQRQPQNITALEEICMEEWAKLPATSDVHSTKYDISVYYVTDCPAARFCIANLPIASVTSLLVKRSPVMEEHSLTCSICLERFKYPVTIPCGHTFCKVCISKHWDQMEQGGSQNTSFNCPICKKTFSPRPTLNRNVSLSVLSEVAGNNAPESAAGTAGRTDRIEDGSEELCSLHQKPLIFYCRSDRMCVCSACSVKECKDHEKVLLEEERSNSEEALKKKSMEIGKCMEHTENNIQVLSENIAEAKVSLQQTSQWVSAKFSQLLKVLTEKQEVTQSFLEQQQAGTVAQAETRLSNLQEKLEQLRELQEQISSLCSLPDCQLIQESRLVEVPQMGSVPVDVTVNLQEKLNPVTDILSRISKLVCEDLDKAVYAAVSHNKEGSPQDKRPMLAVVPSPATPPFPAGKEGLIQYRCSLTFDPRTANAHLMLSQNNQRAEHLSSGPHPVPADEARFDRTWQVLCSENFTHGRHYWELEVSKPWAYVGVTYPGIPRKEKGRTSMLGMNELSWSLQLNERQLTAWHGSHRETVSGELQLNKRPLRIGMLLDYEEGTLAYYGENQVRLHTFHCIFSHELYPACWIGEGVSVTLCPI</sequence>
<reference evidence="12" key="1">
    <citation type="submission" date="2023-06" db="EMBL/GenBank/DDBJ databases">
        <title>Male Hemibagrus guttatus genome.</title>
        <authorList>
            <person name="Bian C."/>
        </authorList>
    </citation>
    <scope>NUCLEOTIDE SEQUENCE</scope>
    <source>
        <strain evidence="12">Male_cb2023</strain>
        <tissue evidence="12">Muscle</tissue>
    </source>
</reference>
<proteinExistence type="predicted"/>
<dbReference type="Proteomes" id="UP001274896">
    <property type="component" value="Unassembled WGS sequence"/>
</dbReference>
<dbReference type="InterPro" id="IPR027370">
    <property type="entry name" value="Znf-RING_euk"/>
</dbReference>
<evidence type="ECO:0008006" key="14">
    <source>
        <dbReference type="Google" id="ProtNLM"/>
    </source>
</evidence>
<feature type="coiled-coil region" evidence="7">
    <location>
        <begin position="400"/>
        <end position="437"/>
    </location>
</feature>
<dbReference type="Pfam" id="PF00622">
    <property type="entry name" value="SPRY"/>
    <property type="match status" value="1"/>
</dbReference>
<dbReference type="InterPro" id="IPR058030">
    <property type="entry name" value="TRIM8/14/16/25/29/45/65_CC"/>
</dbReference>
<evidence type="ECO:0000313" key="13">
    <source>
        <dbReference type="Proteomes" id="UP001274896"/>
    </source>
</evidence>
<dbReference type="PANTHER" id="PTHR25465">
    <property type="entry name" value="B-BOX DOMAIN CONTAINING"/>
    <property type="match status" value="1"/>
</dbReference>
<feature type="region of interest" description="Disordered" evidence="8">
    <location>
        <begin position="16"/>
        <end position="39"/>
    </location>
</feature>
<dbReference type="InterPro" id="IPR001870">
    <property type="entry name" value="B30.2/SPRY"/>
</dbReference>
<feature type="domain" description="B box-type" evidence="10">
    <location>
        <begin position="287"/>
        <end position="334"/>
    </location>
</feature>
<dbReference type="InterPro" id="IPR000315">
    <property type="entry name" value="Znf_B-box"/>
</dbReference>
<dbReference type="Gene3D" id="3.30.40.10">
    <property type="entry name" value="Zinc/RING finger domain, C3HC4 (zinc finger)"/>
    <property type="match status" value="1"/>
</dbReference>
<dbReference type="GO" id="GO:0045087">
    <property type="term" value="P:innate immune response"/>
    <property type="evidence" value="ECO:0007669"/>
    <property type="project" value="UniProtKB-KW"/>
</dbReference>
<evidence type="ECO:0000259" key="9">
    <source>
        <dbReference type="PROSITE" id="PS50089"/>
    </source>
</evidence>
<dbReference type="PROSITE" id="PS00518">
    <property type="entry name" value="ZF_RING_1"/>
    <property type="match status" value="1"/>
</dbReference>
<name>A0AAE0V056_9TELE</name>
<feature type="domain" description="RING-type" evidence="9">
    <location>
        <begin position="197"/>
        <end position="244"/>
    </location>
</feature>
<dbReference type="InterPro" id="IPR013083">
    <property type="entry name" value="Znf_RING/FYVE/PHD"/>
</dbReference>
<dbReference type="Pfam" id="PF13445">
    <property type="entry name" value="zf-RING_UBOX"/>
    <property type="match status" value="1"/>
</dbReference>
<evidence type="ECO:0000259" key="10">
    <source>
        <dbReference type="PROSITE" id="PS50119"/>
    </source>
</evidence>
<keyword evidence="2" id="KW-0479">Metal-binding</keyword>
<keyword evidence="7" id="KW-0175">Coiled coil</keyword>
<evidence type="ECO:0000256" key="5">
    <source>
        <dbReference type="ARBA" id="ARBA00022859"/>
    </source>
</evidence>
<dbReference type="Pfam" id="PF13765">
    <property type="entry name" value="PRY"/>
    <property type="match status" value="1"/>
</dbReference>
<dbReference type="Gene3D" id="2.60.120.920">
    <property type="match status" value="1"/>
</dbReference>
<dbReference type="Pfam" id="PF25600">
    <property type="entry name" value="TRIM_CC"/>
    <property type="match status" value="1"/>
</dbReference>
<keyword evidence="4" id="KW-0862">Zinc</keyword>
<feature type="compositionally biased region" description="Polar residues" evidence="8">
    <location>
        <begin position="22"/>
        <end position="34"/>
    </location>
</feature>
<evidence type="ECO:0000256" key="1">
    <source>
        <dbReference type="ARBA" id="ARBA00022588"/>
    </source>
</evidence>
<dbReference type="PRINTS" id="PR01407">
    <property type="entry name" value="BUTYPHLNCDUF"/>
</dbReference>
<feature type="coiled-coil region" evidence="7">
    <location>
        <begin position="324"/>
        <end position="369"/>
    </location>
</feature>
<dbReference type="InterPro" id="IPR001841">
    <property type="entry name" value="Znf_RING"/>
</dbReference>
<dbReference type="InterPro" id="IPR017907">
    <property type="entry name" value="Znf_RING_CS"/>
</dbReference>
<dbReference type="GO" id="GO:0008270">
    <property type="term" value="F:zinc ion binding"/>
    <property type="evidence" value="ECO:0007669"/>
    <property type="project" value="UniProtKB-KW"/>
</dbReference>
<dbReference type="InterPro" id="IPR013320">
    <property type="entry name" value="ConA-like_dom_sf"/>
</dbReference>
<dbReference type="SUPFAM" id="SSF57850">
    <property type="entry name" value="RING/U-box"/>
    <property type="match status" value="1"/>
</dbReference>
<dbReference type="SMART" id="SM00589">
    <property type="entry name" value="PRY"/>
    <property type="match status" value="1"/>
</dbReference>
<dbReference type="EMBL" id="JAUCMX010000012">
    <property type="protein sequence ID" value="KAK3528545.1"/>
    <property type="molecule type" value="Genomic_DNA"/>
</dbReference>
<dbReference type="SMART" id="SM00184">
    <property type="entry name" value="RING"/>
    <property type="match status" value="1"/>
</dbReference>
<dbReference type="InterPro" id="IPR051051">
    <property type="entry name" value="E3_ubiq-ligase_TRIM/RNF"/>
</dbReference>
<gene>
    <name evidence="12" type="ORF">QTP70_002790</name>
</gene>
<keyword evidence="1" id="KW-0399">Innate immunity</keyword>
<dbReference type="PROSITE" id="PS50089">
    <property type="entry name" value="ZF_RING_2"/>
    <property type="match status" value="1"/>
</dbReference>
<dbReference type="PROSITE" id="PS50188">
    <property type="entry name" value="B302_SPRY"/>
    <property type="match status" value="1"/>
</dbReference>
<evidence type="ECO:0000256" key="2">
    <source>
        <dbReference type="ARBA" id="ARBA00022723"/>
    </source>
</evidence>
<dbReference type="Gene3D" id="3.30.160.60">
    <property type="entry name" value="Classic Zinc Finger"/>
    <property type="match status" value="1"/>
</dbReference>
<keyword evidence="13" id="KW-1185">Reference proteome</keyword>
<dbReference type="InterPro" id="IPR038717">
    <property type="entry name" value="Tc1-like_DDE_dom"/>
</dbReference>
<dbReference type="SUPFAM" id="SSF49899">
    <property type="entry name" value="Concanavalin A-like lectins/glucanases"/>
    <property type="match status" value="1"/>
</dbReference>
<evidence type="ECO:0000256" key="7">
    <source>
        <dbReference type="SAM" id="Coils"/>
    </source>
</evidence>
<dbReference type="SMART" id="SM00449">
    <property type="entry name" value="SPRY"/>
    <property type="match status" value="1"/>
</dbReference>
<evidence type="ECO:0000256" key="4">
    <source>
        <dbReference type="ARBA" id="ARBA00022833"/>
    </source>
</evidence>
<feature type="domain" description="B30.2/SPRY" evidence="11">
    <location>
        <begin position="515"/>
        <end position="709"/>
    </location>
</feature>
<dbReference type="InterPro" id="IPR003879">
    <property type="entry name" value="Butyrophylin_SPRY"/>
</dbReference>
<dbReference type="GO" id="GO:0005737">
    <property type="term" value="C:cytoplasm"/>
    <property type="evidence" value="ECO:0007669"/>
    <property type="project" value="UniProtKB-ARBA"/>
</dbReference>
<dbReference type="PROSITE" id="PS50119">
    <property type="entry name" value="ZF_BBOX"/>
    <property type="match status" value="1"/>
</dbReference>
<accession>A0AAE0V056</accession>
<dbReference type="InterPro" id="IPR036397">
    <property type="entry name" value="RNaseH_sf"/>
</dbReference>
<dbReference type="InterPro" id="IPR003877">
    <property type="entry name" value="SPRY_dom"/>
</dbReference>
<comment type="caution">
    <text evidence="12">The sequence shown here is derived from an EMBL/GenBank/DDBJ whole genome shotgun (WGS) entry which is preliminary data.</text>
</comment>
<dbReference type="GO" id="GO:0003676">
    <property type="term" value="F:nucleic acid binding"/>
    <property type="evidence" value="ECO:0007669"/>
    <property type="project" value="InterPro"/>
</dbReference>
<protein>
    <recommendedName>
        <fullName evidence="14">Tripartite motif-containing protein 65</fullName>
    </recommendedName>
</protein>
<dbReference type="Pfam" id="PF00643">
    <property type="entry name" value="zf-B_box"/>
    <property type="match status" value="1"/>
</dbReference>
<keyword evidence="3 6" id="KW-0863">Zinc-finger</keyword>
<evidence type="ECO:0000256" key="6">
    <source>
        <dbReference type="PROSITE-ProRule" id="PRU00024"/>
    </source>
</evidence>
<dbReference type="InterPro" id="IPR006574">
    <property type="entry name" value="PRY"/>
</dbReference>
<evidence type="ECO:0000313" key="12">
    <source>
        <dbReference type="EMBL" id="KAK3528545.1"/>
    </source>
</evidence>
<evidence type="ECO:0000256" key="3">
    <source>
        <dbReference type="ARBA" id="ARBA00022771"/>
    </source>
</evidence>
<organism evidence="12 13">
    <name type="scientific">Hemibagrus guttatus</name>
    <dbReference type="NCBI Taxonomy" id="175788"/>
    <lineage>
        <taxon>Eukaryota</taxon>
        <taxon>Metazoa</taxon>
        <taxon>Chordata</taxon>
        <taxon>Craniata</taxon>
        <taxon>Vertebrata</taxon>
        <taxon>Euteleostomi</taxon>
        <taxon>Actinopterygii</taxon>
        <taxon>Neopterygii</taxon>
        <taxon>Teleostei</taxon>
        <taxon>Ostariophysi</taxon>
        <taxon>Siluriformes</taxon>
        <taxon>Bagridae</taxon>
        <taxon>Hemibagrus</taxon>
    </lineage>
</organism>
<dbReference type="SMART" id="SM00336">
    <property type="entry name" value="BBOX"/>
    <property type="match status" value="1"/>
</dbReference>